<comment type="caution">
    <text evidence="1">The sequence shown here is derived from an EMBL/GenBank/DDBJ whole genome shotgun (WGS) entry which is preliminary data.</text>
</comment>
<dbReference type="EMBL" id="LAZR01051571">
    <property type="protein sequence ID" value="KKK84865.1"/>
    <property type="molecule type" value="Genomic_DNA"/>
</dbReference>
<proteinExistence type="predicted"/>
<gene>
    <name evidence="1" type="ORF">LCGC14_2779050</name>
</gene>
<dbReference type="AlphaFoldDB" id="A0A0F8ZFW4"/>
<organism evidence="1">
    <name type="scientific">marine sediment metagenome</name>
    <dbReference type="NCBI Taxonomy" id="412755"/>
    <lineage>
        <taxon>unclassified sequences</taxon>
        <taxon>metagenomes</taxon>
        <taxon>ecological metagenomes</taxon>
    </lineage>
</organism>
<protein>
    <submittedName>
        <fullName evidence="1">Uncharacterized protein</fullName>
    </submittedName>
</protein>
<feature type="non-terminal residue" evidence="1">
    <location>
        <position position="44"/>
    </location>
</feature>
<evidence type="ECO:0000313" key="1">
    <source>
        <dbReference type="EMBL" id="KKK84865.1"/>
    </source>
</evidence>
<accession>A0A0F8ZFW4</accession>
<sequence>MTHVLFVPVLEVVMPIYGVEISRLNRGAILASHQKFLISFTLYS</sequence>
<reference evidence="1" key="1">
    <citation type="journal article" date="2015" name="Nature">
        <title>Complex archaea that bridge the gap between prokaryotes and eukaryotes.</title>
        <authorList>
            <person name="Spang A."/>
            <person name="Saw J.H."/>
            <person name="Jorgensen S.L."/>
            <person name="Zaremba-Niedzwiedzka K."/>
            <person name="Martijn J."/>
            <person name="Lind A.E."/>
            <person name="van Eijk R."/>
            <person name="Schleper C."/>
            <person name="Guy L."/>
            <person name="Ettema T.J."/>
        </authorList>
    </citation>
    <scope>NUCLEOTIDE SEQUENCE</scope>
</reference>
<name>A0A0F8ZFW4_9ZZZZ</name>